<dbReference type="InterPro" id="IPR036691">
    <property type="entry name" value="Endo/exonu/phosph_ase_sf"/>
</dbReference>
<evidence type="ECO:0000313" key="2">
    <source>
        <dbReference type="EMBL" id="KAJ8429193.1"/>
    </source>
</evidence>
<dbReference type="Proteomes" id="UP001153076">
    <property type="component" value="Unassembled WGS sequence"/>
</dbReference>
<dbReference type="EMBL" id="JAKOGI010000924">
    <property type="protein sequence ID" value="KAJ8429193.1"/>
    <property type="molecule type" value="Genomic_DNA"/>
</dbReference>
<proteinExistence type="predicted"/>
<sequence length="310" mass="35473">MDIVGFWNVRGLNGLNKQDTGKISLAIDKCHMLGLMETITPLRKSEEIYYISTLTNKLLTNVTSRERERISVLWNQNRVQEESLRSTTSVSYGMKDTWPVGRDFSSLLHIDDRIGGDNVSYNDLEDFRDCITTCGLHGLRYTGPKFTWSNKHRIFSRLDANYPNLEYRVLPVGISDHYPLVVHLQQVIQPKHQQFRFFNVWISDSTLFNIVQKVQQQQIPGTAMFQLTTKLKMLKKPLKELNRTEFVQIQSQATDASQKLENQETVAWAVSCAVLLPRPVVVLPPRPPRPALPPRPPPLVLQSTGYPISS</sequence>
<feature type="region of interest" description="Disordered" evidence="1">
    <location>
        <begin position="288"/>
        <end position="310"/>
    </location>
</feature>
<evidence type="ECO:0000313" key="3">
    <source>
        <dbReference type="Proteomes" id="UP001153076"/>
    </source>
</evidence>
<dbReference type="SUPFAM" id="SSF56219">
    <property type="entry name" value="DNase I-like"/>
    <property type="match status" value="1"/>
</dbReference>
<dbReference type="Gene3D" id="3.60.10.10">
    <property type="entry name" value="Endonuclease/exonuclease/phosphatase"/>
    <property type="match status" value="1"/>
</dbReference>
<gene>
    <name evidence="2" type="ORF">Cgig2_032933</name>
</gene>
<reference evidence="2" key="1">
    <citation type="submission" date="2022-04" db="EMBL/GenBank/DDBJ databases">
        <title>Carnegiea gigantea Genome sequencing and assembly v2.</title>
        <authorList>
            <person name="Copetti D."/>
            <person name="Sanderson M.J."/>
            <person name="Burquez A."/>
            <person name="Wojciechowski M.F."/>
        </authorList>
    </citation>
    <scope>NUCLEOTIDE SEQUENCE</scope>
    <source>
        <strain evidence="2">SGP5-SGP5p</strain>
        <tissue evidence="2">Aerial part</tissue>
    </source>
</reference>
<dbReference type="PANTHER" id="PTHR33710:SF78">
    <property type="entry name" value="ENDONUCLEASE_EXONUCLEASE_PHOSPHATASE DOMAIN-CONTAINING PROTEIN"/>
    <property type="match status" value="1"/>
</dbReference>
<evidence type="ECO:0008006" key="4">
    <source>
        <dbReference type="Google" id="ProtNLM"/>
    </source>
</evidence>
<feature type="compositionally biased region" description="Pro residues" evidence="1">
    <location>
        <begin position="288"/>
        <end position="299"/>
    </location>
</feature>
<accession>A0A9Q1Q4S3</accession>
<evidence type="ECO:0000256" key="1">
    <source>
        <dbReference type="SAM" id="MobiDB-lite"/>
    </source>
</evidence>
<organism evidence="2 3">
    <name type="scientific">Carnegiea gigantea</name>
    <dbReference type="NCBI Taxonomy" id="171969"/>
    <lineage>
        <taxon>Eukaryota</taxon>
        <taxon>Viridiplantae</taxon>
        <taxon>Streptophyta</taxon>
        <taxon>Embryophyta</taxon>
        <taxon>Tracheophyta</taxon>
        <taxon>Spermatophyta</taxon>
        <taxon>Magnoliopsida</taxon>
        <taxon>eudicotyledons</taxon>
        <taxon>Gunneridae</taxon>
        <taxon>Pentapetalae</taxon>
        <taxon>Caryophyllales</taxon>
        <taxon>Cactineae</taxon>
        <taxon>Cactaceae</taxon>
        <taxon>Cactoideae</taxon>
        <taxon>Echinocereeae</taxon>
        <taxon>Carnegiea</taxon>
    </lineage>
</organism>
<protein>
    <recommendedName>
        <fullName evidence="4">Endonuclease/exonuclease/phosphatase domain-containing protein</fullName>
    </recommendedName>
</protein>
<dbReference type="AlphaFoldDB" id="A0A9Q1Q4S3"/>
<comment type="caution">
    <text evidence="2">The sequence shown here is derived from an EMBL/GenBank/DDBJ whole genome shotgun (WGS) entry which is preliminary data.</text>
</comment>
<name>A0A9Q1Q4S3_9CARY</name>
<keyword evidence="3" id="KW-1185">Reference proteome</keyword>
<dbReference type="OrthoDB" id="1750221at2759"/>
<dbReference type="PANTHER" id="PTHR33710">
    <property type="entry name" value="BNAC02G09200D PROTEIN"/>
    <property type="match status" value="1"/>
</dbReference>